<keyword evidence="2" id="KW-0808">Transferase</keyword>
<dbReference type="SUPFAM" id="SSF53448">
    <property type="entry name" value="Nucleotide-diphospho-sugar transferases"/>
    <property type="match status" value="1"/>
</dbReference>
<dbReference type="InterPro" id="IPR050834">
    <property type="entry name" value="Glycosyltransf_2"/>
</dbReference>
<dbReference type="EMBL" id="WODC01000004">
    <property type="protein sequence ID" value="MUM77523.1"/>
    <property type="molecule type" value="Genomic_DNA"/>
</dbReference>
<reference evidence="2 3" key="1">
    <citation type="submission" date="2019-11" db="EMBL/GenBank/DDBJ databases">
        <title>Pseudodesulfovibrio alkaliphilus, sp. nov., an alkaliphilic sulfate-reducing bacteria from mud volcano of Taman peninsula, Russia.</title>
        <authorList>
            <person name="Frolova A."/>
            <person name="Merkel A.Y."/>
            <person name="Slobodkin A.I."/>
        </authorList>
    </citation>
    <scope>NUCLEOTIDE SEQUENCE [LARGE SCALE GENOMIC DNA]</scope>
    <source>
        <strain evidence="2 3">F-1</strain>
    </source>
</reference>
<dbReference type="GO" id="GO:0016740">
    <property type="term" value="F:transferase activity"/>
    <property type="evidence" value="ECO:0007669"/>
    <property type="project" value="UniProtKB-KW"/>
</dbReference>
<dbReference type="PANTHER" id="PTHR43685">
    <property type="entry name" value="GLYCOSYLTRANSFERASE"/>
    <property type="match status" value="1"/>
</dbReference>
<comment type="caution">
    <text evidence="2">The sequence shown here is derived from an EMBL/GenBank/DDBJ whole genome shotgun (WGS) entry which is preliminary data.</text>
</comment>
<gene>
    <name evidence="2" type="ORF">GKC30_07760</name>
</gene>
<dbReference type="RefSeq" id="WP_155933749.1">
    <property type="nucleotide sequence ID" value="NZ_WODC01000004.1"/>
</dbReference>
<dbReference type="Gene3D" id="3.90.550.10">
    <property type="entry name" value="Spore Coat Polysaccharide Biosynthesis Protein SpsA, Chain A"/>
    <property type="match status" value="1"/>
</dbReference>
<dbReference type="Pfam" id="PF00535">
    <property type="entry name" value="Glycos_transf_2"/>
    <property type="match status" value="2"/>
</dbReference>
<keyword evidence="3" id="KW-1185">Reference proteome</keyword>
<evidence type="ECO:0000313" key="2">
    <source>
        <dbReference type="EMBL" id="MUM77523.1"/>
    </source>
</evidence>
<evidence type="ECO:0000259" key="1">
    <source>
        <dbReference type="Pfam" id="PF00535"/>
    </source>
</evidence>
<organism evidence="2 3">
    <name type="scientific">Pseudodesulfovibrio alkaliphilus</name>
    <dbReference type="NCBI Taxonomy" id="2661613"/>
    <lineage>
        <taxon>Bacteria</taxon>
        <taxon>Pseudomonadati</taxon>
        <taxon>Thermodesulfobacteriota</taxon>
        <taxon>Desulfovibrionia</taxon>
        <taxon>Desulfovibrionales</taxon>
        <taxon>Desulfovibrionaceae</taxon>
    </lineage>
</organism>
<evidence type="ECO:0000313" key="3">
    <source>
        <dbReference type="Proteomes" id="UP000461162"/>
    </source>
</evidence>
<accession>A0A7K1KN70</accession>
<dbReference type="InterPro" id="IPR029044">
    <property type="entry name" value="Nucleotide-diphossugar_trans"/>
</dbReference>
<protein>
    <submittedName>
        <fullName evidence="2">Glycosyltransferase</fullName>
    </submittedName>
</protein>
<proteinExistence type="predicted"/>
<dbReference type="InterPro" id="IPR001173">
    <property type="entry name" value="Glyco_trans_2-like"/>
</dbReference>
<sequence length="279" mass="32510">MQQTIDRAGDLAGGARLISIVIPSYNHAQYIEACLDSVYFQDYLNLEIIIVDDCSQDGSGEVIEKWLEGVGTHTASYLSNYNEETGELVRTTHKRYDRQRSISFLRNEKNLGSTRTYNRGFREATGEYCSFVVSDDICHPQMLSTLAKPLDEDRADFVYSDMFIIDDAYRVLKEFRLPDYDFEKSFCNWYLCGVATLYRRSLHLDFGYYDETAMADDHECYLRFAMNGARFLHIPRILYSVRSHENRQEGLHSTTRFNALLDHSKSLVQKARRWRKENS</sequence>
<name>A0A7K1KN70_9BACT</name>
<feature type="domain" description="Glycosyltransferase 2-like" evidence="1">
    <location>
        <begin position="19"/>
        <end position="68"/>
    </location>
</feature>
<feature type="domain" description="Glycosyltransferase 2-like" evidence="1">
    <location>
        <begin position="83"/>
        <end position="174"/>
    </location>
</feature>
<dbReference type="AlphaFoldDB" id="A0A7K1KN70"/>
<dbReference type="Proteomes" id="UP000461162">
    <property type="component" value="Unassembled WGS sequence"/>
</dbReference>
<dbReference type="PANTHER" id="PTHR43685:SF11">
    <property type="entry name" value="GLYCOSYLTRANSFERASE TAGX-RELATED"/>
    <property type="match status" value="1"/>
</dbReference>